<dbReference type="Pfam" id="PF12796">
    <property type="entry name" value="Ank_2"/>
    <property type="match status" value="2"/>
</dbReference>
<dbReference type="OrthoDB" id="4772757at2759"/>
<reference evidence="3 4" key="1">
    <citation type="submission" date="2019-05" db="EMBL/GenBank/DDBJ databases">
        <title>The compact genome of Giardia muris reveals important steps in the evolution of intestinal protozoan parasites.</title>
        <authorList>
            <person name="Xu F."/>
            <person name="Jimenez-Gonzalez A."/>
            <person name="Einarsson E."/>
            <person name="Astvaldsson A."/>
            <person name="Peirasmaki D."/>
            <person name="Eckmann L."/>
            <person name="Andersson J.O."/>
            <person name="Svard S.G."/>
            <person name="Jerlstrom-Hultqvist J."/>
        </authorList>
    </citation>
    <scope>NUCLEOTIDE SEQUENCE [LARGE SCALE GENOMIC DNA]</scope>
    <source>
        <strain evidence="3 4">Roberts-Thomson</strain>
    </source>
</reference>
<dbReference type="Proteomes" id="UP000315496">
    <property type="component" value="Chromosome 1"/>
</dbReference>
<evidence type="ECO:0000256" key="2">
    <source>
        <dbReference type="SAM" id="MobiDB-lite"/>
    </source>
</evidence>
<proteinExistence type="predicted"/>
<feature type="compositionally biased region" description="Polar residues" evidence="2">
    <location>
        <begin position="426"/>
        <end position="446"/>
    </location>
</feature>
<feature type="region of interest" description="Disordered" evidence="2">
    <location>
        <begin position="413"/>
        <end position="446"/>
    </location>
</feature>
<organism evidence="3 4">
    <name type="scientific">Giardia muris</name>
    <dbReference type="NCBI Taxonomy" id="5742"/>
    <lineage>
        <taxon>Eukaryota</taxon>
        <taxon>Metamonada</taxon>
        <taxon>Diplomonadida</taxon>
        <taxon>Hexamitidae</taxon>
        <taxon>Giardiinae</taxon>
        <taxon>Giardia</taxon>
    </lineage>
</organism>
<dbReference type="SUPFAM" id="SSF48403">
    <property type="entry name" value="Ankyrin repeat"/>
    <property type="match status" value="2"/>
</dbReference>
<gene>
    <name evidence="3" type="ORF">GMRT_12251</name>
</gene>
<dbReference type="InterPro" id="IPR036770">
    <property type="entry name" value="Ankyrin_rpt-contain_sf"/>
</dbReference>
<dbReference type="PANTHER" id="PTHR24120">
    <property type="entry name" value="GH07239P"/>
    <property type="match status" value="1"/>
</dbReference>
<accession>A0A4Z1SY13</accession>
<dbReference type="PANTHER" id="PTHR24120:SF4">
    <property type="entry name" value="GH07239P"/>
    <property type="match status" value="1"/>
</dbReference>
<dbReference type="VEuPathDB" id="GiardiaDB:GMRT_12251"/>
<sequence>MCSPLESWFSAATFDDDRFITQNLEVLAGATNGMGETALMLAAYNDSINVVSRLVGCEAGRRDYSGKAAIHVAVERDSIVLCRILAPFESGLLVENGMNPFHLAARLAKPNALYALMPFYRLERDYDGNSALEHALLGDAPECLAVVLTGNHVGISEIDIAIAFADRLGLAEDLVDILLDAKNRLLSNRITQTYNCPTVRFPQMEGSLYASGVGAGTMGAKGSIPVHTNPVHQVPTQHIPPRPRPIPESRSTEVPSMMQSLHGQAVQRMQDKYQEDVARIRELLARKDMVMEEVAQARDFIVPFSNSNSVTASLNESVSPRNGPSACIEAQPADMPSAYDLPSIDEDRSPPGTDAPVVTMSRLSAPACDDSDMLSTATTTTSTTNTTKEAGNDHESRFSQSPALIKAREVLTRETTAPPVTREPPQRSQSLTHASNTTYDTSMSTVSKESVASSDALSVTNLATVPPQAAISVGQPGFTRLMQAASTGDLKTVRLLALTLAKHRDVTGKTALMYAAERGHCDIIRILAPLEAGMTLPNGGTALMHAVGNSYPDAAAILMVTEAGMQMEDGWTALMSAAALNDEDIVALLLDKEAGLTCNARSPYGDGFCAARIAAQNNFVGCLRILAPREATLVTQHKEEIPRYASSEEAQAVLALYI</sequence>
<evidence type="ECO:0000256" key="1">
    <source>
        <dbReference type="PROSITE-ProRule" id="PRU00023"/>
    </source>
</evidence>
<dbReference type="Pfam" id="PF00023">
    <property type="entry name" value="Ank"/>
    <property type="match status" value="1"/>
</dbReference>
<dbReference type="InterPro" id="IPR002110">
    <property type="entry name" value="Ankyrin_rpt"/>
</dbReference>
<keyword evidence="4" id="KW-1185">Reference proteome</keyword>
<feature type="region of interest" description="Disordered" evidence="2">
    <location>
        <begin position="335"/>
        <end position="401"/>
    </location>
</feature>
<evidence type="ECO:0000313" key="3">
    <source>
        <dbReference type="EMBL" id="TNJ30594.1"/>
    </source>
</evidence>
<protein>
    <submittedName>
        <fullName evidence="3">Ankyrin repeat protein 1</fullName>
    </submittedName>
</protein>
<dbReference type="SMART" id="SM00248">
    <property type="entry name" value="ANK"/>
    <property type="match status" value="8"/>
</dbReference>
<feature type="repeat" description="ANK" evidence="1">
    <location>
        <begin position="507"/>
        <end position="539"/>
    </location>
</feature>
<keyword evidence="1" id="KW-0040">ANK repeat</keyword>
<feature type="compositionally biased region" description="Low complexity" evidence="2">
    <location>
        <begin position="375"/>
        <end position="387"/>
    </location>
</feature>
<feature type="region of interest" description="Disordered" evidence="2">
    <location>
        <begin position="230"/>
        <end position="251"/>
    </location>
</feature>
<name>A0A4Z1SY13_GIAMU</name>
<dbReference type="PROSITE" id="PS50088">
    <property type="entry name" value="ANK_REPEAT"/>
    <property type="match status" value="1"/>
</dbReference>
<evidence type="ECO:0000313" key="4">
    <source>
        <dbReference type="Proteomes" id="UP000315496"/>
    </source>
</evidence>
<dbReference type="Gene3D" id="1.25.40.20">
    <property type="entry name" value="Ankyrin repeat-containing domain"/>
    <property type="match status" value="3"/>
</dbReference>
<dbReference type="EMBL" id="VDLU01000001">
    <property type="protein sequence ID" value="TNJ30594.1"/>
    <property type="molecule type" value="Genomic_DNA"/>
</dbReference>
<comment type="caution">
    <text evidence="3">The sequence shown here is derived from an EMBL/GenBank/DDBJ whole genome shotgun (WGS) entry which is preliminary data.</text>
</comment>
<dbReference type="AlphaFoldDB" id="A0A4Z1SY13"/>